<comment type="caution">
    <text evidence="1">The sequence shown here is derived from an EMBL/GenBank/DDBJ whole genome shotgun (WGS) entry which is preliminary data.</text>
</comment>
<evidence type="ECO:0000313" key="1">
    <source>
        <dbReference type="EMBL" id="KXY30154.1"/>
    </source>
</evidence>
<gene>
    <name evidence="1" type="ORF">AT268_02750</name>
</gene>
<accession>A0A9X0MCM1</accession>
<reference evidence="1 2" key="1">
    <citation type="submission" date="2015-12" db="EMBL/GenBank/DDBJ databases">
        <title>Bacillus cereus Group isolate.</title>
        <authorList>
            <person name="Kovac J."/>
        </authorList>
    </citation>
    <scope>NUCLEOTIDE SEQUENCE [LARGE SCALE GENOMIC DNA]</scope>
    <source>
        <strain evidence="1 2">FSL K6-0073</strain>
    </source>
</reference>
<dbReference type="RefSeq" id="WP_061663996.1">
    <property type="nucleotide sequence ID" value="NZ_LOMO01000234.1"/>
</dbReference>
<sequence>MNPLKDKQITYWLVNLGNMYYAGGLLRKNEDDYNFSYEFVNDKTYAFPFLEKHGAMRIAEKCGGIAVDHTATGEELTILEDKNERYINSESTARLEQELNAREEIKKAEDIQTLEYELEKLNHSKNQLL</sequence>
<dbReference type="Proteomes" id="UP000075476">
    <property type="component" value="Unassembled WGS sequence"/>
</dbReference>
<dbReference type="AlphaFoldDB" id="A0A9X0MCM1"/>
<protein>
    <submittedName>
        <fullName evidence="1">Uncharacterized protein</fullName>
    </submittedName>
</protein>
<evidence type="ECO:0000313" key="2">
    <source>
        <dbReference type="Proteomes" id="UP000075476"/>
    </source>
</evidence>
<organism evidence="1 2">
    <name type="scientific">Bacillus cereus</name>
    <dbReference type="NCBI Taxonomy" id="1396"/>
    <lineage>
        <taxon>Bacteria</taxon>
        <taxon>Bacillati</taxon>
        <taxon>Bacillota</taxon>
        <taxon>Bacilli</taxon>
        <taxon>Bacillales</taxon>
        <taxon>Bacillaceae</taxon>
        <taxon>Bacillus</taxon>
        <taxon>Bacillus cereus group</taxon>
    </lineage>
</organism>
<dbReference type="EMBL" id="LOMO01000234">
    <property type="protein sequence ID" value="KXY30154.1"/>
    <property type="molecule type" value="Genomic_DNA"/>
</dbReference>
<name>A0A9X0MCM1_BACCE</name>
<proteinExistence type="predicted"/>